<dbReference type="GO" id="GO:0005634">
    <property type="term" value="C:nucleus"/>
    <property type="evidence" value="ECO:0007669"/>
    <property type="project" value="UniProtKB-SubCell"/>
</dbReference>
<dbReference type="SUPFAM" id="SSF54447">
    <property type="entry name" value="ssDNA-binding transcriptional regulator domain"/>
    <property type="match status" value="1"/>
</dbReference>
<evidence type="ECO:0000313" key="10">
    <source>
        <dbReference type="Proteomes" id="UP000298390"/>
    </source>
</evidence>
<evidence type="ECO:0000256" key="4">
    <source>
        <dbReference type="ARBA" id="ARBA00023125"/>
    </source>
</evidence>
<organism evidence="9 10">
    <name type="scientific">Rhodofomes roseus</name>
    <dbReference type="NCBI Taxonomy" id="34475"/>
    <lineage>
        <taxon>Eukaryota</taxon>
        <taxon>Fungi</taxon>
        <taxon>Dikarya</taxon>
        <taxon>Basidiomycota</taxon>
        <taxon>Agaricomycotina</taxon>
        <taxon>Agaricomycetes</taxon>
        <taxon>Polyporales</taxon>
        <taxon>Rhodofomes</taxon>
    </lineage>
</organism>
<keyword evidence="4" id="KW-0238">DNA-binding</keyword>
<dbReference type="STRING" id="34475.A0A4Y9Z5R4"/>
<dbReference type="InterPro" id="IPR009044">
    <property type="entry name" value="ssDNA-bd_transcriptional_reg"/>
</dbReference>
<dbReference type="InterPro" id="IPR003173">
    <property type="entry name" value="PC4_C"/>
</dbReference>
<evidence type="ECO:0000259" key="8">
    <source>
        <dbReference type="Pfam" id="PF02229"/>
    </source>
</evidence>
<dbReference type="GO" id="GO:0060261">
    <property type="term" value="P:positive regulation of transcription initiation by RNA polymerase II"/>
    <property type="evidence" value="ECO:0007669"/>
    <property type="project" value="InterPro"/>
</dbReference>
<evidence type="ECO:0000256" key="1">
    <source>
        <dbReference type="ARBA" id="ARBA00004123"/>
    </source>
</evidence>
<dbReference type="PANTHER" id="PTHR13215">
    <property type="entry name" value="RNA POLYMERASE II TRANSCRIPTIONAL COACTIVATOR"/>
    <property type="match status" value="1"/>
</dbReference>
<protein>
    <recommendedName>
        <fullName evidence="8">Transcriptional coactivator p15 (PC4) C-terminal domain-containing protein</fullName>
    </recommendedName>
</protein>
<dbReference type="Gene3D" id="2.30.31.10">
    <property type="entry name" value="Transcriptional Coactivator Pc4, Chain A"/>
    <property type="match status" value="1"/>
</dbReference>
<dbReference type="AlphaFoldDB" id="A0A4Y9Z5R4"/>
<dbReference type="EMBL" id="SEKV01000025">
    <property type="protein sequence ID" value="TFY68679.1"/>
    <property type="molecule type" value="Genomic_DNA"/>
</dbReference>
<accession>A0A4Y9Z5R4</accession>
<feature type="region of interest" description="Disordered" evidence="7">
    <location>
        <begin position="1"/>
        <end position="83"/>
    </location>
</feature>
<comment type="caution">
    <text evidence="9">The sequence shown here is derived from an EMBL/GenBank/DDBJ whole genome shotgun (WGS) entry which is preliminary data.</text>
</comment>
<dbReference type="InterPro" id="IPR045125">
    <property type="entry name" value="Sub1/Tcp4-like"/>
</dbReference>
<evidence type="ECO:0000256" key="6">
    <source>
        <dbReference type="ARBA" id="ARBA00023242"/>
    </source>
</evidence>
<feature type="compositionally biased region" description="Basic residues" evidence="7">
    <location>
        <begin position="23"/>
        <end position="37"/>
    </location>
</feature>
<evidence type="ECO:0000256" key="5">
    <source>
        <dbReference type="ARBA" id="ARBA00023163"/>
    </source>
</evidence>
<dbReference type="GO" id="GO:0003677">
    <property type="term" value="F:DNA binding"/>
    <property type="evidence" value="ECO:0007669"/>
    <property type="project" value="UniProtKB-KW"/>
</dbReference>
<feature type="compositionally biased region" description="Basic residues" evidence="7">
    <location>
        <begin position="48"/>
        <end position="59"/>
    </location>
</feature>
<reference evidence="9 10" key="1">
    <citation type="submission" date="2019-01" db="EMBL/GenBank/DDBJ databases">
        <title>Genome sequencing of the rare red list fungi Fomitopsis rosea.</title>
        <authorList>
            <person name="Buettner E."/>
            <person name="Kellner H."/>
        </authorList>
    </citation>
    <scope>NUCLEOTIDE SEQUENCE [LARGE SCALE GENOMIC DNA]</scope>
    <source>
        <strain evidence="9 10">DSM 105464</strain>
    </source>
</reference>
<feature type="compositionally biased region" description="Acidic residues" evidence="7">
    <location>
        <begin position="66"/>
        <end position="75"/>
    </location>
</feature>
<evidence type="ECO:0000313" key="9">
    <source>
        <dbReference type="EMBL" id="TFY68679.1"/>
    </source>
</evidence>
<keyword evidence="6" id="KW-0539">Nucleus</keyword>
<keyword evidence="5" id="KW-0804">Transcription</keyword>
<dbReference type="GO" id="GO:0003713">
    <property type="term" value="F:transcription coactivator activity"/>
    <property type="evidence" value="ECO:0007669"/>
    <property type="project" value="InterPro"/>
</dbReference>
<comment type="subcellular location">
    <subcellularLocation>
        <location evidence="1">Nucleus</location>
    </subcellularLocation>
</comment>
<name>A0A4Y9Z5R4_9APHY</name>
<comment type="similarity">
    <text evidence="2">Belongs to the transcriptional coactivator PC4 family.</text>
</comment>
<keyword evidence="3" id="KW-0805">Transcription regulation</keyword>
<dbReference type="Proteomes" id="UP000298390">
    <property type="component" value="Unassembled WGS sequence"/>
</dbReference>
<feature type="domain" description="Transcriptional coactivator p15 (PC4) C-terminal" evidence="8">
    <location>
        <begin position="89"/>
        <end position="139"/>
    </location>
</feature>
<dbReference type="Pfam" id="PF02229">
    <property type="entry name" value="PC4"/>
    <property type="match status" value="1"/>
</dbReference>
<proteinExistence type="inferred from homology"/>
<evidence type="ECO:0000256" key="7">
    <source>
        <dbReference type="SAM" id="MobiDB-lite"/>
    </source>
</evidence>
<evidence type="ECO:0000256" key="3">
    <source>
        <dbReference type="ARBA" id="ARBA00023015"/>
    </source>
</evidence>
<evidence type="ECO:0000256" key="2">
    <source>
        <dbReference type="ARBA" id="ARBA00009001"/>
    </source>
</evidence>
<gene>
    <name evidence="9" type="ORF">EVJ58_g869</name>
</gene>
<sequence>MGKRKAVDVSDEESDSEPERPLKQKKPSKSTPKRKSKAASDDEEQPSRKKSASKTAKKPVFKETTPEEESAEESEITVKTNNEGDKYVDLGRKRCATVRAFKGKPLLDIREYYGQEGDENPGKKGIALNQEEWEKLKQNASAIDTLFKKVKK</sequence>